<dbReference type="Pfam" id="PF09976">
    <property type="entry name" value="TPR_21"/>
    <property type="match status" value="1"/>
</dbReference>
<dbReference type="InterPro" id="IPR018704">
    <property type="entry name" value="SecYEG/CpoB_TPR"/>
</dbReference>
<evidence type="ECO:0000256" key="5">
    <source>
        <dbReference type="ARBA" id="ARBA00023136"/>
    </source>
</evidence>
<dbReference type="InterPro" id="IPR011990">
    <property type="entry name" value="TPR-like_helical_dom_sf"/>
</dbReference>
<evidence type="ECO:0000256" key="4">
    <source>
        <dbReference type="ARBA" id="ARBA00022989"/>
    </source>
</evidence>
<dbReference type="PANTHER" id="PTHR38035:SF1">
    <property type="entry name" value="ANCILLARY SECYEG TRANSLOCON SUBUNIT"/>
    <property type="match status" value="1"/>
</dbReference>
<dbReference type="AlphaFoldDB" id="A0A2I6S4C7"/>
<keyword evidence="2" id="KW-1003">Cell membrane</keyword>
<dbReference type="PANTHER" id="PTHR38035">
    <property type="entry name" value="UPF0070 PROTEIN YFGM"/>
    <property type="match status" value="1"/>
</dbReference>
<dbReference type="InterPro" id="IPR026039">
    <property type="entry name" value="YfgM"/>
</dbReference>
<dbReference type="OrthoDB" id="8521102at2"/>
<gene>
    <name evidence="10" type="ORF">C0099_03500</name>
</gene>
<evidence type="ECO:0000259" key="9">
    <source>
        <dbReference type="Pfam" id="PF09976"/>
    </source>
</evidence>
<name>A0A2I6S4C7_9RHOO</name>
<sequence>MALYDLEEQEQISQIKAWWEQYGKYVTTLIVVAALGSVGWQGWNWYQNKQAGEASTLYFAVQQAAADGDATRAREAAGQIIERYSGTAYAEMGALLSAAVQVAEGDARNARAQLEWVVANADNPAVRDLARLRIAVTLFDEGDYDGALARLADAPHASLAARYGDLRGDVLAAAGRPEEARRAYETALAALAEAPGQSGAQLRGVVETKIEALES</sequence>
<reference evidence="10 11" key="1">
    <citation type="submission" date="2018-01" db="EMBL/GenBank/DDBJ databases">
        <authorList>
            <person name="Fu G.-Y."/>
        </authorList>
    </citation>
    <scope>NUCLEOTIDE SEQUENCE [LARGE SCALE GENOMIC DNA]</scope>
    <source>
        <strain evidence="10 11">SY39</strain>
    </source>
</reference>
<feature type="domain" description="Ancillary SecYEG translocon subunit/Cell division coordinator CpoB TPR" evidence="9">
    <location>
        <begin position="16"/>
        <end position="214"/>
    </location>
</feature>
<dbReference type="GO" id="GO:0044877">
    <property type="term" value="F:protein-containing complex binding"/>
    <property type="evidence" value="ECO:0007669"/>
    <property type="project" value="InterPro"/>
</dbReference>
<dbReference type="GO" id="GO:0005886">
    <property type="term" value="C:plasma membrane"/>
    <property type="evidence" value="ECO:0007669"/>
    <property type="project" value="UniProtKB-SubCell"/>
</dbReference>
<evidence type="ECO:0000313" key="11">
    <source>
        <dbReference type="Proteomes" id="UP000242205"/>
    </source>
</evidence>
<evidence type="ECO:0000256" key="8">
    <source>
        <dbReference type="ARBA" id="ARBA00024235"/>
    </source>
</evidence>
<dbReference type="PIRSF" id="PIRSF006170">
    <property type="entry name" value="YfgM"/>
    <property type="match status" value="1"/>
</dbReference>
<keyword evidence="11" id="KW-1185">Reference proteome</keyword>
<dbReference type="EMBL" id="CP025682">
    <property type="protein sequence ID" value="AUN94087.1"/>
    <property type="molecule type" value="Genomic_DNA"/>
</dbReference>
<protein>
    <recommendedName>
        <fullName evidence="8">Ancillary SecYEG translocon subunit</fullName>
    </recommendedName>
</protein>
<keyword evidence="5" id="KW-0472">Membrane</keyword>
<dbReference type="KEGG" id="atw:C0099_03500"/>
<comment type="similarity">
    <text evidence="7">Belongs to the YfgM family.</text>
</comment>
<dbReference type="Proteomes" id="UP000242205">
    <property type="component" value="Chromosome"/>
</dbReference>
<keyword evidence="3" id="KW-0812">Transmembrane</keyword>
<evidence type="ECO:0000256" key="1">
    <source>
        <dbReference type="ARBA" id="ARBA00004401"/>
    </source>
</evidence>
<evidence type="ECO:0000256" key="7">
    <source>
        <dbReference type="ARBA" id="ARBA00024197"/>
    </source>
</evidence>
<accession>A0A2I6S4C7</accession>
<dbReference type="Gene3D" id="1.25.40.10">
    <property type="entry name" value="Tetratricopeptide repeat domain"/>
    <property type="match status" value="1"/>
</dbReference>
<comment type="subcellular location">
    <subcellularLocation>
        <location evidence="1">Cell membrane</location>
        <topology evidence="1">Single-pass type II membrane protein</topology>
    </subcellularLocation>
</comment>
<organism evidence="10 11">
    <name type="scientific">Pseudazoarcus pumilus</name>
    <dbReference type="NCBI Taxonomy" id="2067960"/>
    <lineage>
        <taxon>Bacteria</taxon>
        <taxon>Pseudomonadati</taxon>
        <taxon>Pseudomonadota</taxon>
        <taxon>Betaproteobacteria</taxon>
        <taxon>Rhodocyclales</taxon>
        <taxon>Zoogloeaceae</taxon>
        <taxon>Pseudazoarcus</taxon>
    </lineage>
</organism>
<evidence type="ECO:0000256" key="2">
    <source>
        <dbReference type="ARBA" id="ARBA00022475"/>
    </source>
</evidence>
<keyword evidence="4" id="KW-1133">Transmembrane helix</keyword>
<proteinExistence type="inferred from homology"/>
<keyword evidence="6" id="KW-0143">Chaperone</keyword>
<evidence type="ECO:0000313" key="10">
    <source>
        <dbReference type="EMBL" id="AUN94087.1"/>
    </source>
</evidence>
<evidence type="ECO:0000256" key="6">
    <source>
        <dbReference type="ARBA" id="ARBA00023186"/>
    </source>
</evidence>
<dbReference type="RefSeq" id="WP_102246159.1">
    <property type="nucleotide sequence ID" value="NZ_CP025682.1"/>
</dbReference>
<evidence type="ECO:0000256" key="3">
    <source>
        <dbReference type="ARBA" id="ARBA00022692"/>
    </source>
</evidence>